<reference evidence="5 6" key="1">
    <citation type="submission" date="2024-09" db="EMBL/GenBank/DDBJ databases">
        <authorList>
            <person name="Sun Q."/>
            <person name="Mori K."/>
        </authorList>
    </citation>
    <scope>NUCLEOTIDE SEQUENCE [LARGE SCALE GENOMIC DNA]</scope>
    <source>
        <strain evidence="5 6">TISTR 2452</strain>
    </source>
</reference>
<dbReference type="Gene3D" id="3.60.15.10">
    <property type="entry name" value="Ribonuclease Z/Hydroxyacylglutathione hydrolase-like"/>
    <property type="match status" value="1"/>
</dbReference>
<evidence type="ECO:0000256" key="2">
    <source>
        <dbReference type="ARBA" id="ARBA00034301"/>
    </source>
</evidence>
<evidence type="ECO:0000259" key="4">
    <source>
        <dbReference type="SMART" id="SM00849"/>
    </source>
</evidence>
<comment type="catalytic activity">
    <reaction evidence="1">
        <text>3',5'-cyclic CMP + H2O = CMP + H(+)</text>
        <dbReference type="Rhea" id="RHEA:72675"/>
        <dbReference type="ChEBI" id="CHEBI:15377"/>
        <dbReference type="ChEBI" id="CHEBI:15378"/>
        <dbReference type="ChEBI" id="CHEBI:58003"/>
        <dbReference type="ChEBI" id="CHEBI:60377"/>
    </reaction>
    <physiologicalReaction direction="left-to-right" evidence="1">
        <dbReference type="Rhea" id="RHEA:72676"/>
    </physiologicalReaction>
</comment>
<name>A0ABV5KK65_9BACL</name>
<feature type="domain" description="Metallo-beta-lactamase" evidence="4">
    <location>
        <begin position="34"/>
        <end position="244"/>
    </location>
</feature>
<proteinExistence type="predicted"/>
<dbReference type="SMART" id="SM00849">
    <property type="entry name" value="Lactamase_B"/>
    <property type="match status" value="1"/>
</dbReference>
<dbReference type="RefSeq" id="WP_377491612.1">
    <property type="nucleotide sequence ID" value="NZ_JBHMDO010000010.1"/>
</dbReference>
<dbReference type="InterPro" id="IPR001279">
    <property type="entry name" value="Metallo-B-lactamas"/>
</dbReference>
<dbReference type="PANTHER" id="PTHR42951">
    <property type="entry name" value="METALLO-BETA-LACTAMASE DOMAIN-CONTAINING"/>
    <property type="match status" value="1"/>
</dbReference>
<evidence type="ECO:0000313" key="5">
    <source>
        <dbReference type="EMBL" id="MFB9325549.1"/>
    </source>
</evidence>
<dbReference type="SUPFAM" id="SSF56281">
    <property type="entry name" value="Metallo-hydrolase/oxidoreductase"/>
    <property type="match status" value="1"/>
</dbReference>
<dbReference type="CDD" id="cd07721">
    <property type="entry name" value="yflN-like_MBL-fold"/>
    <property type="match status" value="1"/>
</dbReference>
<protein>
    <submittedName>
        <fullName evidence="5">MBL fold metallo-hydrolase</fullName>
    </submittedName>
</protein>
<comment type="catalytic activity">
    <reaction evidence="3">
        <text>3',5'-cyclic UMP + H2O = UMP + H(+)</text>
        <dbReference type="Rhea" id="RHEA:70575"/>
        <dbReference type="ChEBI" id="CHEBI:15377"/>
        <dbReference type="ChEBI" id="CHEBI:15378"/>
        <dbReference type="ChEBI" id="CHEBI:57865"/>
        <dbReference type="ChEBI" id="CHEBI:184387"/>
    </reaction>
    <physiologicalReaction direction="left-to-right" evidence="3">
        <dbReference type="Rhea" id="RHEA:70576"/>
    </physiologicalReaction>
</comment>
<comment type="caution">
    <text evidence="5">The sequence shown here is derived from an EMBL/GenBank/DDBJ whole genome shotgun (WGS) entry which is preliminary data.</text>
</comment>
<organism evidence="5 6">
    <name type="scientific">Paenibacillus aurantiacus</name>
    <dbReference type="NCBI Taxonomy" id="1936118"/>
    <lineage>
        <taxon>Bacteria</taxon>
        <taxon>Bacillati</taxon>
        <taxon>Bacillota</taxon>
        <taxon>Bacilli</taxon>
        <taxon>Bacillales</taxon>
        <taxon>Paenibacillaceae</taxon>
        <taxon>Paenibacillus</taxon>
    </lineage>
</organism>
<sequence>MNYGEDYRYIPATSVRSGEGVEVAPDLYCHTVQIVNIAFVGAPDGDSFVLVDAGMPQSANAIIEAAENRFGAGKRPSAILLTHGHFDHVGAIIELIEHWKVPVYAHKLELPYLTGQKSYLEPDPSVEGGLVAKLSGYFPSEPIDLGRHVQPLPDDGTVPFLPDFHWIATPGHTEGHVSFFREADRALLAGDAFVAVRQEYLYKVITQQFEISGPPRYFTPDWKQAKASVRLLEALHPLAAITGHGRPAAGEELIEGLKKLADHFEELAIPDHGKYVEV</sequence>
<evidence type="ECO:0000256" key="1">
    <source>
        <dbReference type="ARBA" id="ARBA00034221"/>
    </source>
</evidence>
<keyword evidence="6" id="KW-1185">Reference proteome</keyword>
<accession>A0ABV5KK65</accession>
<dbReference type="PANTHER" id="PTHR42951:SF17">
    <property type="entry name" value="METALLO-BETA-LACTAMASE DOMAIN-CONTAINING PROTEIN"/>
    <property type="match status" value="1"/>
</dbReference>
<dbReference type="InterPro" id="IPR050855">
    <property type="entry name" value="NDM-1-like"/>
</dbReference>
<evidence type="ECO:0000313" key="6">
    <source>
        <dbReference type="Proteomes" id="UP001589747"/>
    </source>
</evidence>
<comment type="function">
    <text evidence="2">Counteracts the endogenous Pycsar antiviral defense system. Phosphodiesterase that enables metal-dependent hydrolysis of host cyclic nucleotide Pycsar defense signals such as cCMP and cUMP.</text>
</comment>
<evidence type="ECO:0000256" key="3">
    <source>
        <dbReference type="ARBA" id="ARBA00048505"/>
    </source>
</evidence>
<dbReference type="EMBL" id="JBHMDO010000010">
    <property type="protein sequence ID" value="MFB9325549.1"/>
    <property type="molecule type" value="Genomic_DNA"/>
</dbReference>
<dbReference type="Pfam" id="PF00753">
    <property type="entry name" value="Lactamase_B"/>
    <property type="match status" value="1"/>
</dbReference>
<dbReference type="Proteomes" id="UP001589747">
    <property type="component" value="Unassembled WGS sequence"/>
</dbReference>
<dbReference type="InterPro" id="IPR036866">
    <property type="entry name" value="RibonucZ/Hydroxyglut_hydro"/>
</dbReference>
<gene>
    <name evidence="5" type="ORF">ACFFSY_06390</name>
</gene>